<dbReference type="EMBL" id="CP031598">
    <property type="protein sequence ID" value="QEW27178.1"/>
    <property type="molecule type" value="Genomic_DNA"/>
</dbReference>
<dbReference type="PROSITE" id="PS51257">
    <property type="entry name" value="PROKAR_LIPOPROTEIN"/>
    <property type="match status" value="1"/>
</dbReference>
<dbReference type="RefSeq" id="WP_268793852.1">
    <property type="nucleotide sequence ID" value="NZ_CAXRJZ010000013.1"/>
</dbReference>
<protein>
    <recommendedName>
        <fullName evidence="4">Lipoprotein</fullName>
    </recommendedName>
</protein>
<gene>
    <name evidence="2" type="ORF">RIdsm_02989</name>
</gene>
<feature type="chain" id="PRO_5024865987" description="Lipoprotein" evidence="1">
    <location>
        <begin position="21"/>
        <end position="44"/>
    </location>
</feature>
<dbReference type="KEGG" id="rid:RIdsm_02989"/>
<name>A0A5P3AFU1_9RHOB</name>
<evidence type="ECO:0000313" key="3">
    <source>
        <dbReference type="Proteomes" id="UP000325785"/>
    </source>
</evidence>
<evidence type="ECO:0000313" key="2">
    <source>
        <dbReference type="EMBL" id="QEW27178.1"/>
    </source>
</evidence>
<organism evidence="2 3">
    <name type="scientific">Roseovarius indicus</name>
    <dbReference type="NCBI Taxonomy" id="540747"/>
    <lineage>
        <taxon>Bacteria</taxon>
        <taxon>Pseudomonadati</taxon>
        <taxon>Pseudomonadota</taxon>
        <taxon>Alphaproteobacteria</taxon>
        <taxon>Rhodobacterales</taxon>
        <taxon>Roseobacteraceae</taxon>
        <taxon>Roseovarius</taxon>
    </lineage>
</organism>
<dbReference type="AlphaFoldDB" id="A0A5P3AFU1"/>
<evidence type="ECO:0008006" key="4">
    <source>
        <dbReference type="Google" id="ProtNLM"/>
    </source>
</evidence>
<keyword evidence="1" id="KW-0732">Signal</keyword>
<dbReference type="Proteomes" id="UP000325785">
    <property type="component" value="Chromosome"/>
</dbReference>
<proteinExistence type="predicted"/>
<accession>A0A5P3AFU1</accession>
<sequence precursor="true">MKVIKLITLLAIGLGATACAQQQQEEPAPMVVPEPVYDKYGNPI</sequence>
<feature type="signal peptide" evidence="1">
    <location>
        <begin position="1"/>
        <end position="20"/>
    </location>
</feature>
<evidence type="ECO:0000256" key="1">
    <source>
        <dbReference type="SAM" id="SignalP"/>
    </source>
</evidence>
<reference evidence="2 3" key="1">
    <citation type="submission" date="2018-08" db="EMBL/GenBank/DDBJ databases">
        <title>Genetic Globetrotter - A new plasmid hitch-hiking vast phylogenetic and geographic distances.</title>
        <authorList>
            <person name="Vollmers J."/>
            <person name="Petersen J."/>
        </authorList>
    </citation>
    <scope>NUCLEOTIDE SEQUENCE [LARGE SCALE GENOMIC DNA]</scope>
    <source>
        <strain evidence="2 3">DSM 26383</strain>
    </source>
</reference>